<reference evidence="8" key="1">
    <citation type="submission" date="2017-01" db="EMBL/GenBank/DDBJ databases">
        <authorList>
            <person name="Varghese N."/>
            <person name="Submissions S."/>
        </authorList>
    </citation>
    <scope>NUCLEOTIDE SEQUENCE [LARGE SCALE GENOMIC DNA]</scope>
    <source>
        <strain evidence="8">DSM 29430</strain>
    </source>
</reference>
<dbReference type="RefSeq" id="WP_076451059.1">
    <property type="nucleotide sequence ID" value="NZ_FTOQ01000024.1"/>
</dbReference>
<sequence>MTFFDPSVFLAFVNFAFVASITPGPNNLMVAASGAAFGIRATAPHIVGIALGFSVMLSSVALGLGAMLDRWPLLLVALKWAGIAWLCVLAWQLARPALFPKKAAEGSVGQSSGARPMTLIEAALFQWVNPKAWAMVAAVTAAYSDLADLAWHRAALMSFTFMIVAPLCNGTWLLGGRVLLARFSAGIWSRGLLLFMSGLILLSAVLILSG</sequence>
<protein>
    <submittedName>
        <fullName evidence="7">Threonine/homoserine/homoserine lactone efflux protein</fullName>
    </submittedName>
</protein>
<keyword evidence="3 6" id="KW-0812">Transmembrane</keyword>
<dbReference type="PANTHER" id="PTHR30086:SF20">
    <property type="entry name" value="ARGININE EXPORTER PROTEIN ARGO-RELATED"/>
    <property type="match status" value="1"/>
</dbReference>
<dbReference type="OrthoDB" id="9812084at2"/>
<proteinExistence type="predicted"/>
<dbReference type="EMBL" id="FTOQ01000024">
    <property type="protein sequence ID" value="SIT16482.1"/>
    <property type="molecule type" value="Genomic_DNA"/>
</dbReference>
<dbReference type="GO" id="GO:0015171">
    <property type="term" value="F:amino acid transmembrane transporter activity"/>
    <property type="evidence" value="ECO:0007669"/>
    <property type="project" value="TreeGrafter"/>
</dbReference>
<evidence type="ECO:0000256" key="3">
    <source>
        <dbReference type="ARBA" id="ARBA00022692"/>
    </source>
</evidence>
<dbReference type="GO" id="GO:0005886">
    <property type="term" value="C:plasma membrane"/>
    <property type="evidence" value="ECO:0007669"/>
    <property type="project" value="UniProtKB-SubCell"/>
</dbReference>
<accession>A0A1N7Q0W5</accession>
<dbReference type="Pfam" id="PF01810">
    <property type="entry name" value="LysE"/>
    <property type="match status" value="1"/>
</dbReference>
<dbReference type="PANTHER" id="PTHR30086">
    <property type="entry name" value="ARGININE EXPORTER PROTEIN ARGO"/>
    <property type="match status" value="1"/>
</dbReference>
<gene>
    <name evidence="7" type="ORF">SAMN05421759_12412</name>
</gene>
<dbReference type="AlphaFoldDB" id="A0A1N7Q0W5"/>
<dbReference type="GO" id="GO:0033228">
    <property type="term" value="P:cysteine export across plasma membrane"/>
    <property type="evidence" value="ECO:0007669"/>
    <property type="project" value="TreeGrafter"/>
</dbReference>
<feature type="transmembrane region" description="Helical" evidence="6">
    <location>
        <begin position="187"/>
        <end position="208"/>
    </location>
</feature>
<keyword evidence="5 6" id="KW-0472">Membrane</keyword>
<evidence type="ECO:0000256" key="4">
    <source>
        <dbReference type="ARBA" id="ARBA00022989"/>
    </source>
</evidence>
<comment type="subcellular location">
    <subcellularLocation>
        <location evidence="1">Cell membrane</location>
        <topology evidence="1">Multi-pass membrane protein</topology>
    </subcellularLocation>
</comment>
<dbReference type="InterPro" id="IPR001123">
    <property type="entry name" value="LeuE-type"/>
</dbReference>
<name>A0A1N7Q0W5_9RHOB</name>
<feature type="transmembrane region" description="Helical" evidence="6">
    <location>
        <begin position="73"/>
        <end position="94"/>
    </location>
</feature>
<evidence type="ECO:0000256" key="6">
    <source>
        <dbReference type="SAM" id="Phobius"/>
    </source>
</evidence>
<evidence type="ECO:0000256" key="5">
    <source>
        <dbReference type="ARBA" id="ARBA00023136"/>
    </source>
</evidence>
<keyword evidence="2" id="KW-1003">Cell membrane</keyword>
<keyword evidence="4 6" id="KW-1133">Transmembrane helix</keyword>
<dbReference type="Proteomes" id="UP000186684">
    <property type="component" value="Unassembled WGS sequence"/>
</dbReference>
<evidence type="ECO:0000313" key="8">
    <source>
        <dbReference type="Proteomes" id="UP000186684"/>
    </source>
</evidence>
<organism evidence="7 8">
    <name type="scientific">Roseivivax lentus</name>
    <dbReference type="NCBI Taxonomy" id="633194"/>
    <lineage>
        <taxon>Bacteria</taxon>
        <taxon>Pseudomonadati</taxon>
        <taxon>Pseudomonadota</taxon>
        <taxon>Alphaproteobacteria</taxon>
        <taxon>Rhodobacterales</taxon>
        <taxon>Roseobacteraceae</taxon>
        <taxon>Roseivivax</taxon>
    </lineage>
</organism>
<evidence type="ECO:0000313" key="7">
    <source>
        <dbReference type="EMBL" id="SIT16482.1"/>
    </source>
</evidence>
<keyword evidence="8" id="KW-1185">Reference proteome</keyword>
<feature type="transmembrane region" description="Helical" evidence="6">
    <location>
        <begin position="46"/>
        <end position="66"/>
    </location>
</feature>
<feature type="transmembrane region" description="Helical" evidence="6">
    <location>
        <begin position="154"/>
        <end position="175"/>
    </location>
</feature>
<evidence type="ECO:0000256" key="1">
    <source>
        <dbReference type="ARBA" id="ARBA00004651"/>
    </source>
</evidence>
<dbReference type="STRING" id="633194.SAMN05421759_12412"/>
<evidence type="ECO:0000256" key="2">
    <source>
        <dbReference type="ARBA" id="ARBA00022475"/>
    </source>
</evidence>